<accession>A0A4Q7AP87</accession>
<dbReference type="AlphaFoldDB" id="A0A4Q7AP87"/>
<evidence type="ECO:0000313" key="1">
    <source>
        <dbReference type="EMBL" id="RZG63803.1"/>
    </source>
</evidence>
<organism evidence="1 2">
    <name type="scientific">Acinetobacter bouvetii</name>
    <dbReference type="NCBI Taxonomy" id="202951"/>
    <lineage>
        <taxon>Bacteria</taxon>
        <taxon>Pseudomonadati</taxon>
        <taxon>Pseudomonadota</taxon>
        <taxon>Gammaproteobacteria</taxon>
        <taxon>Moraxellales</taxon>
        <taxon>Moraxellaceae</taxon>
        <taxon>Acinetobacter</taxon>
    </lineage>
</organism>
<dbReference type="Gene3D" id="1.10.260.40">
    <property type="entry name" value="lambda repressor-like DNA-binding domains"/>
    <property type="match status" value="1"/>
</dbReference>
<dbReference type="Proteomes" id="UP000293483">
    <property type="component" value="Unassembled WGS sequence"/>
</dbReference>
<dbReference type="GO" id="GO:0003677">
    <property type="term" value="F:DNA binding"/>
    <property type="evidence" value="ECO:0007669"/>
    <property type="project" value="InterPro"/>
</dbReference>
<name>A0A4Q7AP87_9GAMM</name>
<sequence>MSRVSIELPASAINDASLILRAINSSNQSKVAEQLGIDASTLSRMKNDKKSNDLTDIELLSGLLSAIGLKVVNANDVYCSPEVAEATRVFLSNSFSSPDYMRILFK</sequence>
<dbReference type="InterPro" id="IPR010982">
    <property type="entry name" value="Lambda_DNA-bd_dom_sf"/>
</dbReference>
<proteinExistence type="predicted"/>
<dbReference type="RefSeq" id="WP_130148826.1">
    <property type="nucleotide sequence ID" value="NZ_SGSU01000034.1"/>
</dbReference>
<comment type="caution">
    <text evidence="1">The sequence shown here is derived from an EMBL/GenBank/DDBJ whole genome shotgun (WGS) entry which is preliminary data.</text>
</comment>
<dbReference type="EMBL" id="SGSU01000034">
    <property type="protein sequence ID" value="RZG63803.1"/>
    <property type="molecule type" value="Genomic_DNA"/>
</dbReference>
<gene>
    <name evidence="1" type="ORF">EXE25_18510</name>
</gene>
<evidence type="ECO:0000313" key="2">
    <source>
        <dbReference type="Proteomes" id="UP000293483"/>
    </source>
</evidence>
<dbReference type="SUPFAM" id="SSF47413">
    <property type="entry name" value="lambda repressor-like DNA-binding domains"/>
    <property type="match status" value="1"/>
</dbReference>
<protein>
    <submittedName>
        <fullName evidence="1">XRE family transcriptional regulator</fullName>
    </submittedName>
</protein>
<reference evidence="1 2" key="1">
    <citation type="submission" date="2019-02" db="EMBL/GenBank/DDBJ databases">
        <title>The Batch Genome Submission of Acinetobacter spp. strains.</title>
        <authorList>
            <person name="Qin J."/>
            <person name="Hu Y."/>
            <person name="Ye H."/>
            <person name="Wei L."/>
            <person name="Feng Y."/>
            <person name="Zong Z."/>
        </authorList>
    </citation>
    <scope>NUCLEOTIDE SEQUENCE [LARGE SCALE GENOMIC DNA]</scope>
    <source>
        <strain evidence="1 2">WCHABo060081</strain>
    </source>
</reference>